<sequence>MIFKNRSKPRHSLPNRLFHWSYASAVLACIFSGFYINDPNRKLGFKDMRSAQKTHFVAQQIFLASFLGRLCYGYKSKNYKDFSLQRKDIHSLPKYLKYQLFLTPNKPQYKKYNPIQKILFTGLGVLLTAQIATGLPLYASGRWMKTRKIFGGLNPIRKLHYFIALLTTSMISGHIYFALTDNLRKLKSIFTGKK</sequence>
<feature type="transmembrane region" description="Helical" evidence="12">
    <location>
        <begin position="118"/>
        <end position="139"/>
    </location>
</feature>
<dbReference type="HOGENOM" id="CLU_075520_2_0_9"/>
<dbReference type="STRING" id="696281.Desru_2370"/>
<dbReference type="PROSITE" id="PS51257">
    <property type="entry name" value="PROKAR_LIPOPROTEIN"/>
    <property type="match status" value="1"/>
</dbReference>
<organism evidence="14 15">
    <name type="scientific">Desulforamulus ruminis (strain ATCC 23193 / DSM 2154 / NCIMB 8452 / DL)</name>
    <name type="common">Desulfotomaculum ruminis</name>
    <dbReference type="NCBI Taxonomy" id="696281"/>
    <lineage>
        <taxon>Bacteria</taxon>
        <taxon>Bacillati</taxon>
        <taxon>Bacillota</taxon>
        <taxon>Clostridia</taxon>
        <taxon>Eubacteriales</taxon>
        <taxon>Peptococcaceae</taxon>
        <taxon>Desulforamulus</taxon>
    </lineage>
</organism>
<evidence type="ECO:0000256" key="11">
    <source>
        <dbReference type="ARBA" id="ARBA00023136"/>
    </source>
</evidence>
<evidence type="ECO:0000256" key="8">
    <source>
        <dbReference type="ARBA" id="ARBA00022982"/>
    </source>
</evidence>
<keyword evidence="10" id="KW-0408">Iron</keyword>
<evidence type="ECO:0000256" key="5">
    <source>
        <dbReference type="ARBA" id="ARBA00022617"/>
    </source>
</evidence>
<dbReference type="InterPro" id="IPR016174">
    <property type="entry name" value="Di-haem_cyt_TM"/>
</dbReference>
<dbReference type="Pfam" id="PF01292">
    <property type="entry name" value="Ni_hydr_CYTB"/>
    <property type="match status" value="1"/>
</dbReference>
<evidence type="ECO:0000256" key="1">
    <source>
        <dbReference type="ARBA" id="ARBA00004651"/>
    </source>
</evidence>
<dbReference type="GO" id="GO:0022904">
    <property type="term" value="P:respiratory electron transport chain"/>
    <property type="evidence" value="ECO:0007669"/>
    <property type="project" value="InterPro"/>
</dbReference>
<evidence type="ECO:0000256" key="4">
    <source>
        <dbReference type="ARBA" id="ARBA00022475"/>
    </source>
</evidence>
<keyword evidence="6 12" id="KW-0812">Transmembrane</keyword>
<protein>
    <submittedName>
        <fullName evidence="14">(Ni/Fe) hydrogenase, b-type cytochrome subunit</fullName>
    </submittedName>
</protein>
<evidence type="ECO:0000313" key="15">
    <source>
        <dbReference type="Proteomes" id="UP000009234"/>
    </source>
</evidence>
<keyword evidence="5" id="KW-0349">Heme</keyword>
<gene>
    <name evidence="14" type="ordered locus">Desru_2370</name>
</gene>
<dbReference type="Gene3D" id="1.20.950.20">
    <property type="entry name" value="Transmembrane di-heme cytochromes, Chain C"/>
    <property type="match status" value="1"/>
</dbReference>
<keyword evidence="11 12" id="KW-0472">Membrane</keyword>
<keyword evidence="3" id="KW-0813">Transport</keyword>
<comment type="subcellular location">
    <subcellularLocation>
        <location evidence="1">Cell membrane</location>
        <topology evidence="1">Multi-pass membrane protein</topology>
    </subcellularLocation>
</comment>
<dbReference type="PRINTS" id="PR00161">
    <property type="entry name" value="NIHGNASECYTB"/>
</dbReference>
<dbReference type="GO" id="GO:0009055">
    <property type="term" value="F:electron transfer activity"/>
    <property type="evidence" value="ECO:0007669"/>
    <property type="project" value="InterPro"/>
</dbReference>
<feature type="transmembrane region" description="Helical" evidence="12">
    <location>
        <begin position="159"/>
        <end position="179"/>
    </location>
</feature>
<evidence type="ECO:0000256" key="2">
    <source>
        <dbReference type="ARBA" id="ARBA00008622"/>
    </source>
</evidence>
<evidence type="ECO:0000256" key="9">
    <source>
        <dbReference type="ARBA" id="ARBA00022989"/>
    </source>
</evidence>
<dbReference type="Proteomes" id="UP000009234">
    <property type="component" value="Chromosome"/>
</dbReference>
<dbReference type="AlphaFoldDB" id="F6DME5"/>
<dbReference type="EMBL" id="CP002780">
    <property type="protein sequence ID" value="AEG60612.1"/>
    <property type="molecule type" value="Genomic_DNA"/>
</dbReference>
<dbReference type="PANTHER" id="PTHR30485">
    <property type="entry name" value="NI/FE-HYDROGENASE 1 B-TYPE CYTOCHROME SUBUNIT"/>
    <property type="match status" value="1"/>
</dbReference>
<accession>F6DME5</accession>
<evidence type="ECO:0000256" key="7">
    <source>
        <dbReference type="ARBA" id="ARBA00022723"/>
    </source>
</evidence>
<keyword evidence="4" id="KW-1003">Cell membrane</keyword>
<dbReference type="InterPro" id="IPR000516">
    <property type="entry name" value="Ni-dep_Hydgase_cyt-B"/>
</dbReference>
<dbReference type="GO" id="GO:0005506">
    <property type="term" value="F:iron ion binding"/>
    <property type="evidence" value="ECO:0007669"/>
    <property type="project" value="InterPro"/>
</dbReference>
<reference evidence="14 15" key="2">
    <citation type="journal article" date="2012" name="Stand. Genomic Sci.">
        <title>Complete genome sequence of the sulfate-reducing firmicute Desulfotomaculum ruminis type strain (DL(T)).</title>
        <authorList>
            <person name="Spring S."/>
            <person name="Visser M."/>
            <person name="Lu M."/>
            <person name="Copeland A."/>
            <person name="Lapidus A."/>
            <person name="Lucas S."/>
            <person name="Cheng J.F."/>
            <person name="Han C."/>
            <person name="Tapia R."/>
            <person name="Goodwin L.A."/>
            <person name="Pitluck S."/>
            <person name="Ivanova N."/>
            <person name="Land M."/>
            <person name="Hauser L."/>
            <person name="Larimer F."/>
            <person name="Rohde M."/>
            <person name="Goker M."/>
            <person name="Detter J.C."/>
            <person name="Kyrpides N.C."/>
            <person name="Woyke T."/>
            <person name="Schaap P.J."/>
            <person name="Plugge C.M."/>
            <person name="Muyzer G."/>
            <person name="Kuever J."/>
            <person name="Pereira I.A."/>
            <person name="Parshina S.N."/>
            <person name="Bernier-Latmani R."/>
            <person name="Stams A.J."/>
            <person name="Klenk H.P."/>
        </authorList>
    </citation>
    <scope>NUCLEOTIDE SEQUENCE [LARGE SCALE GENOMIC DNA]</scope>
    <source>
        <strain evidence="15">ATCC 23193 / DSM 2154 / NCIB 8452 / DL</strain>
    </source>
</reference>
<feature type="transmembrane region" description="Helical" evidence="12">
    <location>
        <begin position="20"/>
        <end position="36"/>
    </location>
</feature>
<proteinExistence type="inferred from homology"/>
<evidence type="ECO:0000313" key="14">
    <source>
        <dbReference type="EMBL" id="AEG60612.1"/>
    </source>
</evidence>
<dbReference type="InterPro" id="IPR051542">
    <property type="entry name" value="Hydrogenase_cytochrome"/>
</dbReference>
<dbReference type="RefSeq" id="WP_013842368.1">
    <property type="nucleotide sequence ID" value="NC_015589.1"/>
</dbReference>
<dbReference type="GO" id="GO:0020037">
    <property type="term" value="F:heme binding"/>
    <property type="evidence" value="ECO:0007669"/>
    <property type="project" value="TreeGrafter"/>
</dbReference>
<comment type="similarity">
    <text evidence="2">Belongs to the HupC/HyaC/HydC family.</text>
</comment>
<dbReference type="eggNOG" id="COG4117">
    <property type="taxonomic scope" value="Bacteria"/>
</dbReference>
<dbReference type="KEGG" id="dru:Desru_2370"/>
<keyword evidence="7" id="KW-0479">Metal-binding</keyword>
<evidence type="ECO:0000256" key="3">
    <source>
        <dbReference type="ARBA" id="ARBA00022448"/>
    </source>
</evidence>
<feature type="transmembrane region" description="Helical" evidence="12">
    <location>
        <begin position="56"/>
        <end position="74"/>
    </location>
</feature>
<dbReference type="InterPro" id="IPR011577">
    <property type="entry name" value="Cyt_b561_bac/Ni-Hgenase"/>
</dbReference>
<evidence type="ECO:0000256" key="12">
    <source>
        <dbReference type="SAM" id="Phobius"/>
    </source>
</evidence>
<name>F6DME5_DESRL</name>
<dbReference type="OrthoDB" id="257690at2"/>
<keyword evidence="8" id="KW-0249">Electron transport</keyword>
<evidence type="ECO:0000256" key="6">
    <source>
        <dbReference type="ARBA" id="ARBA00022692"/>
    </source>
</evidence>
<dbReference type="PANTHER" id="PTHR30485:SF0">
    <property type="entry name" value="NI_FE-HYDROGENASE 1 B-TYPE CYTOCHROME SUBUNIT-RELATED"/>
    <property type="match status" value="1"/>
</dbReference>
<keyword evidence="15" id="KW-1185">Reference proteome</keyword>
<keyword evidence="9 12" id="KW-1133">Transmembrane helix</keyword>
<dbReference type="GO" id="GO:0005886">
    <property type="term" value="C:plasma membrane"/>
    <property type="evidence" value="ECO:0007669"/>
    <property type="project" value="UniProtKB-SubCell"/>
</dbReference>
<reference evidence="15" key="1">
    <citation type="submission" date="2011-05" db="EMBL/GenBank/DDBJ databases">
        <title>Complete sequence of Desulfotomaculum ruminis DSM 2154.</title>
        <authorList>
            <person name="Lucas S."/>
            <person name="Copeland A."/>
            <person name="Lapidus A."/>
            <person name="Cheng J.-F."/>
            <person name="Goodwin L."/>
            <person name="Pitluck S."/>
            <person name="Lu M."/>
            <person name="Detter J.C."/>
            <person name="Han C."/>
            <person name="Tapia R."/>
            <person name="Land M."/>
            <person name="Hauser L."/>
            <person name="Kyrpides N."/>
            <person name="Ivanova N."/>
            <person name="Mikhailova N."/>
            <person name="Pagani I."/>
            <person name="Stams A.J.M."/>
            <person name="Plugge C.M."/>
            <person name="Muyzer G."/>
            <person name="Kuever J."/>
            <person name="Parshina S.N."/>
            <person name="Ivanova A.E."/>
            <person name="Nazina T.N."/>
            <person name="Brambilla E."/>
            <person name="Spring S."/>
            <person name="Klenk H.-P."/>
            <person name="Woyke T."/>
        </authorList>
    </citation>
    <scope>NUCLEOTIDE SEQUENCE [LARGE SCALE GENOMIC DNA]</scope>
    <source>
        <strain evidence="15">ATCC 23193 / DSM 2154 / NCIB 8452 / DL</strain>
    </source>
</reference>
<feature type="domain" description="Cytochrome b561 bacterial/Ni-hydrogenase" evidence="13">
    <location>
        <begin position="10"/>
        <end position="192"/>
    </location>
</feature>
<evidence type="ECO:0000256" key="10">
    <source>
        <dbReference type="ARBA" id="ARBA00023004"/>
    </source>
</evidence>
<evidence type="ECO:0000259" key="13">
    <source>
        <dbReference type="Pfam" id="PF01292"/>
    </source>
</evidence>
<dbReference type="SUPFAM" id="SSF81342">
    <property type="entry name" value="Transmembrane di-heme cytochromes"/>
    <property type="match status" value="1"/>
</dbReference>